<reference evidence="2 3" key="1">
    <citation type="submission" date="2017-08" db="EMBL/GenBank/DDBJ databases">
        <title>Harnessing the power of phylogenomics to disentangle the directionality and signatures of interkingdom host jumping in the parasitic fungal genus Tolypocladium.</title>
        <authorList>
            <person name="Quandt C.A."/>
            <person name="Patterson W."/>
            <person name="Spatafora J.W."/>
        </authorList>
    </citation>
    <scope>NUCLEOTIDE SEQUENCE [LARGE SCALE GENOMIC DNA]</scope>
    <source>
        <strain evidence="2 3">CBS 113982</strain>
    </source>
</reference>
<accession>A0A2K3QI90</accession>
<organism evidence="2 3">
    <name type="scientific">Tolypocladium capitatum</name>
    <dbReference type="NCBI Taxonomy" id="45235"/>
    <lineage>
        <taxon>Eukaryota</taxon>
        <taxon>Fungi</taxon>
        <taxon>Dikarya</taxon>
        <taxon>Ascomycota</taxon>
        <taxon>Pezizomycotina</taxon>
        <taxon>Sordariomycetes</taxon>
        <taxon>Hypocreomycetidae</taxon>
        <taxon>Hypocreales</taxon>
        <taxon>Ophiocordycipitaceae</taxon>
        <taxon>Tolypocladium</taxon>
    </lineage>
</organism>
<sequence>MASRRSAVGLSEHYVQCDIGPRVGPRGRAAASWVWDVLVRSQLGRLMHHARPRAASGWHWRDGFVWSCRTREDVVTAEARSTNTTSAGANLLMPSLSRNPVPCLIYQYYFIYTLSFTVQRHQLQNAVLHHHPLHPCRCRHGRQRQRQAPGERRGGRHDGQGRQRRPLQCGRSSP</sequence>
<evidence type="ECO:0000313" key="3">
    <source>
        <dbReference type="Proteomes" id="UP000236621"/>
    </source>
</evidence>
<feature type="compositionally biased region" description="Basic residues" evidence="1">
    <location>
        <begin position="134"/>
        <end position="145"/>
    </location>
</feature>
<gene>
    <name evidence="2" type="ORF">TCAP_02814</name>
</gene>
<proteinExistence type="predicted"/>
<evidence type="ECO:0000313" key="2">
    <source>
        <dbReference type="EMBL" id="PNY27264.1"/>
    </source>
</evidence>
<keyword evidence="3" id="KW-1185">Reference proteome</keyword>
<feature type="region of interest" description="Disordered" evidence="1">
    <location>
        <begin position="134"/>
        <end position="174"/>
    </location>
</feature>
<name>A0A2K3QI90_9HYPO</name>
<dbReference type="Proteomes" id="UP000236621">
    <property type="component" value="Unassembled WGS sequence"/>
</dbReference>
<feature type="compositionally biased region" description="Basic and acidic residues" evidence="1">
    <location>
        <begin position="149"/>
        <end position="161"/>
    </location>
</feature>
<protein>
    <submittedName>
        <fullName evidence="2">Uncharacterized protein</fullName>
    </submittedName>
</protein>
<evidence type="ECO:0000256" key="1">
    <source>
        <dbReference type="SAM" id="MobiDB-lite"/>
    </source>
</evidence>
<dbReference type="EMBL" id="NRSZ01000438">
    <property type="protein sequence ID" value="PNY27264.1"/>
    <property type="molecule type" value="Genomic_DNA"/>
</dbReference>
<comment type="caution">
    <text evidence="2">The sequence shown here is derived from an EMBL/GenBank/DDBJ whole genome shotgun (WGS) entry which is preliminary data.</text>
</comment>
<dbReference type="AlphaFoldDB" id="A0A2K3QI90"/>